<evidence type="ECO:0000256" key="2">
    <source>
        <dbReference type="ARBA" id="ARBA00023002"/>
    </source>
</evidence>
<dbReference type="Proteomes" id="UP001560573">
    <property type="component" value="Unassembled WGS sequence"/>
</dbReference>
<comment type="caution">
    <text evidence="3">The sequence shown here is derived from an EMBL/GenBank/DDBJ whole genome shotgun (WGS) entry which is preliminary data.</text>
</comment>
<dbReference type="InterPro" id="IPR051122">
    <property type="entry name" value="SDR_DHRS6-like"/>
</dbReference>
<organism evidence="3 4">
    <name type="scientific">Danxiaibacter flavus</name>
    <dbReference type="NCBI Taxonomy" id="3049108"/>
    <lineage>
        <taxon>Bacteria</taxon>
        <taxon>Pseudomonadati</taxon>
        <taxon>Bacteroidota</taxon>
        <taxon>Chitinophagia</taxon>
        <taxon>Chitinophagales</taxon>
        <taxon>Chitinophagaceae</taxon>
        <taxon>Danxiaibacter</taxon>
    </lineage>
</organism>
<dbReference type="InterPro" id="IPR002347">
    <property type="entry name" value="SDR_fam"/>
</dbReference>
<gene>
    <name evidence="3" type="ORF">QTN47_23620</name>
</gene>
<evidence type="ECO:0000256" key="1">
    <source>
        <dbReference type="ARBA" id="ARBA00006484"/>
    </source>
</evidence>
<reference evidence="3 4" key="1">
    <citation type="submission" date="2023-07" db="EMBL/GenBank/DDBJ databases">
        <authorList>
            <person name="Lian W.-H."/>
        </authorList>
    </citation>
    <scope>NUCLEOTIDE SEQUENCE [LARGE SCALE GENOMIC DNA]</scope>
    <source>
        <strain evidence="3 4">SYSU DXS3180</strain>
    </source>
</reference>
<proteinExistence type="inferred from homology"/>
<evidence type="ECO:0000313" key="4">
    <source>
        <dbReference type="Proteomes" id="UP001560573"/>
    </source>
</evidence>
<dbReference type="PANTHER" id="PTHR43477:SF1">
    <property type="entry name" value="DIHYDROANTICAPSIN 7-DEHYDROGENASE"/>
    <property type="match status" value="1"/>
</dbReference>
<dbReference type="EMBL" id="JAULBC010000009">
    <property type="protein sequence ID" value="MEX6690522.1"/>
    <property type="molecule type" value="Genomic_DNA"/>
</dbReference>
<dbReference type="PANTHER" id="PTHR43477">
    <property type="entry name" value="DIHYDROANTICAPSIN 7-DEHYDROGENASE"/>
    <property type="match status" value="1"/>
</dbReference>
<dbReference type="PRINTS" id="PR00081">
    <property type="entry name" value="GDHRDH"/>
</dbReference>
<protein>
    <submittedName>
        <fullName evidence="3">SDR family oxidoreductase</fullName>
    </submittedName>
</protein>
<accession>A0ABV3ZKV6</accession>
<keyword evidence="4" id="KW-1185">Reference proteome</keyword>
<dbReference type="Pfam" id="PF13561">
    <property type="entry name" value="adh_short_C2"/>
    <property type="match status" value="1"/>
</dbReference>
<dbReference type="SUPFAM" id="SSF51735">
    <property type="entry name" value="NAD(P)-binding Rossmann-fold domains"/>
    <property type="match status" value="1"/>
</dbReference>
<name>A0ABV3ZKV6_9BACT</name>
<evidence type="ECO:0000313" key="3">
    <source>
        <dbReference type="EMBL" id="MEX6690522.1"/>
    </source>
</evidence>
<sequence length="233" mass="24353">MKVVIAGGTSGIGFATAKMLAEGNVEVIITGRNEEKLKAALSQLPETVKGSAIDSSDGNSLKSFMETTGNIDHLLLALSGAKGGGFFKDLDLSQLRAGFEEKLFPQLQTLKAALPHLVPGGSVCFITAVSAHARVPGVAGLAAINAALEAVVPILAKELKPTRVNAVSPGVIDTPWWNFLPEEVRIATFNQYAESSPVGRIGTANDIAKIIIQLMTNTFITGQVITVDGGMSL</sequence>
<comment type="similarity">
    <text evidence="1">Belongs to the short-chain dehydrogenases/reductases (SDR) family.</text>
</comment>
<keyword evidence="2" id="KW-0560">Oxidoreductase</keyword>
<dbReference type="Gene3D" id="3.40.50.720">
    <property type="entry name" value="NAD(P)-binding Rossmann-like Domain"/>
    <property type="match status" value="1"/>
</dbReference>
<dbReference type="InterPro" id="IPR036291">
    <property type="entry name" value="NAD(P)-bd_dom_sf"/>
</dbReference>